<organism evidence="2 3">
    <name type="scientific">Mya arenaria</name>
    <name type="common">Soft-shell clam</name>
    <dbReference type="NCBI Taxonomy" id="6604"/>
    <lineage>
        <taxon>Eukaryota</taxon>
        <taxon>Metazoa</taxon>
        <taxon>Spiralia</taxon>
        <taxon>Lophotrochozoa</taxon>
        <taxon>Mollusca</taxon>
        <taxon>Bivalvia</taxon>
        <taxon>Autobranchia</taxon>
        <taxon>Heteroconchia</taxon>
        <taxon>Euheterodonta</taxon>
        <taxon>Imparidentia</taxon>
        <taxon>Neoheterodontei</taxon>
        <taxon>Myida</taxon>
        <taxon>Myoidea</taxon>
        <taxon>Myidae</taxon>
        <taxon>Mya</taxon>
    </lineage>
</organism>
<protein>
    <submittedName>
        <fullName evidence="2">Uncharacterized protein</fullName>
    </submittedName>
</protein>
<gene>
    <name evidence="2" type="ORF">MAR_025278</name>
</gene>
<evidence type="ECO:0000256" key="1">
    <source>
        <dbReference type="SAM" id="MobiDB-lite"/>
    </source>
</evidence>
<evidence type="ECO:0000313" key="2">
    <source>
        <dbReference type="EMBL" id="WAR00906.1"/>
    </source>
</evidence>
<sequence>MYTSECAEAELICIGKVESRYKHPKYPEDQLKEDNLSDDDQRSRQADDIDTCDISDDDKPSHEADDIDTNDIEQEKLREENNFAVCTKALPVIRNEQNQLKKKATKDIDDNRLHCADAETDNRVTEIMSNIIFLPDKTKGASPKRYGPKRLGSPGRLEDFPQVDDSSDEENKYVEQDKDKNTIGEIQRITYGDDNTREKNAKPPDVGILNNSPGEESQRGIVFVDDHFGLDTGATASDWKSTNSSDS</sequence>
<accession>A0ABY7DW29</accession>
<keyword evidence="3" id="KW-1185">Reference proteome</keyword>
<reference evidence="2" key="1">
    <citation type="submission" date="2022-11" db="EMBL/GenBank/DDBJ databases">
        <title>Centuries of genome instability and evolution in soft-shell clam transmissible cancer (bioRxiv).</title>
        <authorList>
            <person name="Hart S.F.M."/>
            <person name="Yonemitsu M.A."/>
            <person name="Giersch R.M."/>
            <person name="Beal B.F."/>
            <person name="Arriagada G."/>
            <person name="Davis B.W."/>
            <person name="Ostrander E.A."/>
            <person name="Goff S.P."/>
            <person name="Metzger M.J."/>
        </authorList>
    </citation>
    <scope>NUCLEOTIDE SEQUENCE</scope>
    <source>
        <strain evidence="2">MELC-2E11</strain>
        <tissue evidence="2">Siphon/mantle</tissue>
    </source>
</reference>
<dbReference type="EMBL" id="CP111014">
    <property type="protein sequence ID" value="WAR00906.1"/>
    <property type="molecule type" value="Genomic_DNA"/>
</dbReference>
<name>A0ABY7DW29_MYAAR</name>
<feature type="region of interest" description="Disordered" evidence="1">
    <location>
        <begin position="23"/>
        <end position="75"/>
    </location>
</feature>
<evidence type="ECO:0000313" key="3">
    <source>
        <dbReference type="Proteomes" id="UP001164746"/>
    </source>
</evidence>
<feature type="compositionally biased region" description="Basic and acidic residues" evidence="1">
    <location>
        <begin position="23"/>
        <end position="47"/>
    </location>
</feature>
<feature type="compositionally biased region" description="Basic and acidic residues" evidence="1">
    <location>
        <begin position="169"/>
        <end position="182"/>
    </location>
</feature>
<feature type="region of interest" description="Disordered" evidence="1">
    <location>
        <begin position="137"/>
        <end position="217"/>
    </location>
</feature>
<dbReference type="Proteomes" id="UP001164746">
    <property type="component" value="Chromosome 3"/>
</dbReference>
<proteinExistence type="predicted"/>